<dbReference type="AlphaFoldDB" id="A0A1G4BPQ6"/>
<sequence>MKPIRLQHVTSTIRRLPLGTHLVAQAAWFSTSPGRPPSRSILRIKWANERARQEKEHKKYWARESREQRERKKEEIRRKLRGEDSKTLKAYAPKLPSAREPKPPPHPVDFKNLPESQKFKKIFLQLDIGLAALDYRSVQLPDEMNRALFKYLRLQISPRHVMRNWDREYFVEMMNEHPYSVLHRHKYEQMKKNKPLWIWLYGVTQVACPAVVSHARRAMRREIHAALDARGYDPEGRLVKPAKPGRGKDTLLRGDLKGTIALTAKLPADVVKRLPRTELRAAMDMAVDRLIKLKDAEQNPERFKRDYEKLLEQRVKDEMERREQAARREEEWREEQFRQEEERQEMKTQRNEERQQRAEEKRLRQEEKKRKTEEKKRRIEEERPLNSGLLWG</sequence>
<feature type="compositionally biased region" description="Basic and acidic residues" evidence="1">
    <location>
        <begin position="55"/>
        <end position="87"/>
    </location>
</feature>
<accession>A0A1G4BPQ6</accession>
<organism evidence="2 3">
    <name type="scientific">Colletotrichum orchidophilum</name>
    <dbReference type="NCBI Taxonomy" id="1209926"/>
    <lineage>
        <taxon>Eukaryota</taxon>
        <taxon>Fungi</taxon>
        <taxon>Dikarya</taxon>
        <taxon>Ascomycota</taxon>
        <taxon>Pezizomycotina</taxon>
        <taxon>Sordariomycetes</taxon>
        <taxon>Hypocreomycetidae</taxon>
        <taxon>Glomerellales</taxon>
        <taxon>Glomerellaceae</taxon>
        <taxon>Colletotrichum</taxon>
    </lineage>
</organism>
<dbReference type="EMBL" id="MJBS01000006">
    <property type="protein sequence ID" value="OHF03451.1"/>
    <property type="molecule type" value="Genomic_DNA"/>
</dbReference>
<feature type="compositionally biased region" description="Basic and acidic residues" evidence="1">
    <location>
        <begin position="327"/>
        <end position="384"/>
    </location>
</feature>
<feature type="region of interest" description="Disordered" evidence="1">
    <location>
        <begin position="327"/>
        <end position="392"/>
    </location>
</feature>
<dbReference type="GeneID" id="34554336"/>
<evidence type="ECO:0000256" key="1">
    <source>
        <dbReference type="SAM" id="MobiDB-lite"/>
    </source>
</evidence>
<dbReference type="RefSeq" id="XP_022480587.1">
    <property type="nucleotide sequence ID" value="XM_022612826.1"/>
</dbReference>
<name>A0A1G4BPQ6_9PEZI</name>
<keyword evidence="3" id="KW-1185">Reference proteome</keyword>
<feature type="region of interest" description="Disordered" evidence="1">
    <location>
        <begin position="55"/>
        <end position="111"/>
    </location>
</feature>
<proteinExistence type="predicted"/>
<evidence type="ECO:0000313" key="3">
    <source>
        <dbReference type="Proteomes" id="UP000176998"/>
    </source>
</evidence>
<comment type="caution">
    <text evidence="2">The sequence shown here is derived from an EMBL/GenBank/DDBJ whole genome shotgun (WGS) entry which is preliminary data.</text>
</comment>
<evidence type="ECO:0000313" key="2">
    <source>
        <dbReference type="EMBL" id="OHF03451.1"/>
    </source>
</evidence>
<gene>
    <name evidence="2" type="ORF">CORC01_01170</name>
</gene>
<dbReference type="Proteomes" id="UP000176998">
    <property type="component" value="Unassembled WGS sequence"/>
</dbReference>
<reference evidence="2 3" key="1">
    <citation type="submission" date="2016-09" db="EMBL/GenBank/DDBJ databases">
        <authorList>
            <person name="Capua I."/>
            <person name="De Benedictis P."/>
            <person name="Joannis T."/>
            <person name="Lombin L.H."/>
            <person name="Cattoli G."/>
        </authorList>
    </citation>
    <scope>NUCLEOTIDE SEQUENCE [LARGE SCALE GENOMIC DNA]</scope>
    <source>
        <strain evidence="2 3">IMI 309357</strain>
    </source>
</reference>
<dbReference type="OrthoDB" id="5238363at2759"/>
<protein>
    <submittedName>
        <fullName evidence="2">Uncharacterized protein</fullName>
    </submittedName>
</protein>